<dbReference type="OrthoDB" id="9948509at2"/>
<organism evidence="2 4">
    <name type="scientific">Pseudoalteromonas citrea</name>
    <dbReference type="NCBI Taxonomy" id="43655"/>
    <lineage>
        <taxon>Bacteria</taxon>
        <taxon>Pseudomonadati</taxon>
        <taxon>Pseudomonadota</taxon>
        <taxon>Gammaproteobacteria</taxon>
        <taxon>Alteromonadales</taxon>
        <taxon>Pseudoalteromonadaceae</taxon>
        <taxon>Pseudoalteromonas</taxon>
    </lineage>
</organism>
<protein>
    <submittedName>
        <fullName evidence="2">Uncharacterized protein</fullName>
    </submittedName>
</protein>
<evidence type="ECO:0000313" key="3">
    <source>
        <dbReference type="Proteomes" id="UP000305730"/>
    </source>
</evidence>
<dbReference type="Proteomes" id="UP000305730">
    <property type="component" value="Unassembled WGS sequence"/>
</dbReference>
<dbReference type="EMBL" id="PNCL01000001">
    <property type="protein sequence ID" value="TMP63062.1"/>
    <property type="molecule type" value="Genomic_DNA"/>
</dbReference>
<reference evidence="3 4" key="1">
    <citation type="submission" date="2017-12" db="EMBL/GenBank/DDBJ databases">
        <authorList>
            <person name="Paulsen S."/>
            <person name="Gram L.K."/>
        </authorList>
    </citation>
    <scope>NUCLEOTIDE SEQUENCE [LARGE SCALE GENOMIC DNA]</scope>
    <source>
        <strain evidence="2 4">S2231</strain>
        <strain evidence="1 3">S2233</strain>
    </source>
</reference>
<dbReference type="AlphaFoldDB" id="A0A5S3XX77"/>
<keyword evidence="3" id="KW-1185">Reference proteome</keyword>
<evidence type="ECO:0000313" key="4">
    <source>
        <dbReference type="Proteomes" id="UP000307706"/>
    </source>
</evidence>
<dbReference type="EMBL" id="PNCK01000009">
    <property type="protein sequence ID" value="TMP46286.1"/>
    <property type="molecule type" value="Genomic_DNA"/>
</dbReference>
<accession>A0A5S3XX77</accession>
<gene>
    <name evidence="2" type="ORF">CWB96_00195</name>
    <name evidence="1" type="ORF">CWB97_02190</name>
</gene>
<name>A0A5S3XX77_9GAMM</name>
<proteinExistence type="predicted"/>
<reference evidence="2" key="3">
    <citation type="submission" date="2019-09" db="EMBL/GenBank/DDBJ databases">
        <title>Co-occurence of chitin degradation, pigmentation and bioactivity in marine Pseudoalteromonas.</title>
        <authorList>
            <person name="Sonnenschein E.C."/>
            <person name="Bech P.K."/>
        </authorList>
    </citation>
    <scope>NUCLEOTIDE SEQUENCE</scope>
    <source>
        <strain evidence="2">S2231</strain>
        <strain evidence="3">S2233</strain>
    </source>
</reference>
<reference evidence="4" key="2">
    <citation type="submission" date="2019-06" db="EMBL/GenBank/DDBJ databases">
        <title>Co-occurence of chitin degradation, pigmentation and bioactivity in marine Pseudoalteromonas.</title>
        <authorList>
            <person name="Sonnenschein E.C."/>
            <person name="Bech P.K."/>
        </authorList>
    </citation>
    <scope>NUCLEOTIDE SEQUENCE [LARGE SCALE GENOMIC DNA]</scope>
    <source>
        <strain evidence="4">S2231</strain>
        <strain evidence="1">S2233</strain>
    </source>
</reference>
<evidence type="ECO:0000313" key="1">
    <source>
        <dbReference type="EMBL" id="TMP46286.1"/>
    </source>
</evidence>
<dbReference type="RefSeq" id="WP_138594656.1">
    <property type="nucleotide sequence ID" value="NZ_PNCK01000009.1"/>
</dbReference>
<sequence>MNIDFLSFLSDANAVSTKAILQPAGDNLMSHAIALIGKQDKLALRDALQDHATMPDSYLSIYVENKDKLDSEDTEFDQVYAREYCQAYTFSVSQLSYKHSTEALQRYQYKDLILDGLLSGADYYYGIELTVAGQLQDGWLKGSFTTHGTAYNAPTLSQIEMNIPSDPYRLIYDINHIDMTGYEHLTPRFEVINSIQSSNGPREVFLDLTMLSGEQGRKFILEDGSGSVFERYIEYDIQVRFIANRDSPVGVSPALKIASQVQIPWLNYFVDRVILEGGGVNEAILETAAASITNFTYKERQELLNTIQDGDISSIGTAYKALLKEAALEYIKPFESRANTLRKRMSTFLYDAQKKGHAGVGEFIIEDLQSNDHHMAFSMITSPCNIKGFNIPDITRFLDGVFYLPREFDDKGVGTRNTQITYIGSALEERFFIKFDNR</sequence>
<evidence type="ECO:0000313" key="2">
    <source>
        <dbReference type="EMBL" id="TMP63062.1"/>
    </source>
</evidence>
<comment type="caution">
    <text evidence="2">The sequence shown here is derived from an EMBL/GenBank/DDBJ whole genome shotgun (WGS) entry which is preliminary data.</text>
</comment>
<dbReference type="Proteomes" id="UP000307706">
    <property type="component" value="Unassembled WGS sequence"/>
</dbReference>